<evidence type="ECO:0000313" key="1">
    <source>
        <dbReference type="EMBL" id="KAJ7549025.1"/>
    </source>
</evidence>
<organism evidence="1 2">
    <name type="scientific">Diphasiastrum complanatum</name>
    <name type="common">Issler's clubmoss</name>
    <name type="synonym">Lycopodium complanatum</name>
    <dbReference type="NCBI Taxonomy" id="34168"/>
    <lineage>
        <taxon>Eukaryota</taxon>
        <taxon>Viridiplantae</taxon>
        <taxon>Streptophyta</taxon>
        <taxon>Embryophyta</taxon>
        <taxon>Tracheophyta</taxon>
        <taxon>Lycopodiopsida</taxon>
        <taxon>Lycopodiales</taxon>
        <taxon>Lycopodiaceae</taxon>
        <taxon>Lycopodioideae</taxon>
        <taxon>Diphasiastrum</taxon>
    </lineage>
</organism>
<evidence type="ECO:0000313" key="2">
    <source>
        <dbReference type="Proteomes" id="UP001162992"/>
    </source>
</evidence>
<dbReference type="Proteomes" id="UP001162992">
    <property type="component" value="Chromosome 7"/>
</dbReference>
<reference evidence="2" key="1">
    <citation type="journal article" date="2024" name="Proc. Natl. Acad. Sci. U.S.A.">
        <title>Extraordinary preservation of gene collinearity over three hundred million years revealed in homosporous lycophytes.</title>
        <authorList>
            <person name="Li C."/>
            <person name="Wickell D."/>
            <person name="Kuo L.Y."/>
            <person name="Chen X."/>
            <person name="Nie B."/>
            <person name="Liao X."/>
            <person name="Peng D."/>
            <person name="Ji J."/>
            <person name="Jenkins J."/>
            <person name="Williams M."/>
            <person name="Shu S."/>
            <person name="Plott C."/>
            <person name="Barry K."/>
            <person name="Rajasekar S."/>
            <person name="Grimwood J."/>
            <person name="Han X."/>
            <person name="Sun S."/>
            <person name="Hou Z."/>
            <person name="He W."/>
            <person name="Dai G."/>
            <person name="Sun C."/>
            <person name="Schmutz J."/>
            <person name="Leebens-Mack J.H."/>
            <person name="Li F.W."/>
            <person name="Wang L."/>
        </authorList>
    </citation>
    <scope>NUCLEOTIDE SEQUENCE [LARGE SCALE GENOMIC DNA]</scope>
    <source>
        <strain evidence="2">cv. PW_Plant_1</strain>
    </source>
</reference>
<gene>
    <name evidence="1" type="ORF">O6H91_07G037100</name>
</gene>
<accession>A0ACC2D495</accession>
<keyword evidence="2" id="KW-1185">Reference proteome</keyword>
<protein>
    <submittedName>
        <fullName evidence="1">Uncharacterized protein</fullName>
    </submittedName>
</protein>
<comment type="caution">
    <text evidence="1">The sequence shown here is derived from an EMBL/GenBank/DDBJ whole genome shotgun (WGS) entry which is preliminary data.</text>
</comment>
<proteinExistence type="predicted"/>
<dbReference type="EMBL" id="CM055098">
    <property type="protein sequence ID" value="KAJ7549025.1"/>
    <property type="molecule type" value="Genomic_DNA"/>
</dbReference>
<name>A0ACC2D495_DIPCM</name>
<sequence length="803" mass="90205">MKPGNHCCLFSLAAVSLLLLLITQYFQDSHEQNIVETFSLGSILLSNQSLVSRNRSFALGFFSPDPYPDRKYLGISYFGIPIWTQIWVANRNNPARNGAFLNLSRDGNLFISNPDQTTVWMSGTGGMNITSMLIEDSGNLILRHISGRTIWQSFDHPADSFVPGMKWYVGSNLNSFKSPMNPAQGRFSARMLQTSEIECLWNATTKYWSSGFWNGHSYTGIPEMSYDPRYDVLAFVNDSGRPYLAGNGKKNAQVLWHYTLESDGMTRVRIWDSSNAKWYIIFTQPKNPCDVDHLCGQNGICNSDKIPFCTCPQGFEPVDPTGWSEADWSMGCVANSSSDCSIGDFSILKSTYYDQGSLGVGSVRSYYGHDQAWCQDSCARDCACLGFSFDGGSSNCSLQYGPLFNGRTSPDISQNFFLRVNSSEQSPNNQFLLPKDGKRKNKTAWIIELGVAAGCALLLILFLISQILRGKRITAERHSSVFISGGSEFISWGLNKFSYKELQTATNNFSEKLDAYADSFDFVYRGSLRDQTIVAVRKLHTLKQGDKEFCTEVRTLGMIQHVNLVRLRGFCVDDMHRLLVYENMPNGSLNKLLFRKPEEQQQTVLDWDTRFAIALGTARGILYLHEGCKSCIVHCDIKPENILLDADFCAKVSNFGLAKLMGREFSREITTIRGTRGYLAPEWLSGLPVTAKADVYSFGMTLLEIISGRKILDGNNFNSEKRFFPLWAYQQARLGDFSSLADIKLCGNVNEEQLKMAFLVAVWCIQDDEINRPSMARVLQMLEGTLRVADDPPFPESLRTISR</sequence>